<dbReference type="EMBL" id="JBHXKZ010000018">
    <property type="protein sequence ID" value="MFD4825202.1"/>
    <property type="molecule type" value="Genomic_DNA"/>
</dbReference>
<comment type="caution">
    <text evidence="3">The sequence shown here is derived from an EMBL/GenBank/DDBJ whole genome shotgun (WGS) entry which is preliminary data.</text>
</comment>
<feature type="region of interest" description="Disordered" evidence="1">
    <location>
        <begin position="23"/>
        <end position="109"/>
    </location>
</feature>
<reference evidence="3 4" key="1">
    <citation type="submission" date="2024-09" db="EMBL/GenBank/DDBJ databases">
        <title>The Natural Products Discovery Center: Release of the First 8490 Sequenced Strains for Exploring Actinobacteria Biosynthetic Diversity.</title>
        <authorList>
            <person name="Kalkreuter E."/>
            <person name="Kautsar S.A."/>
            <person name="Yang D."/>
            <person name="Bader C.D."/>
            <person name="Teijaro C.N."/>
            <person name="Fluegel L."/>
            <person name="Davis C.M."/>
            <person name="Simpson J.R."/>
            <person name="Lauterbach L."/>
            <person name="Steele A.D."/>
            <person name="Gui C."/>
            <person name="Meng S."/>
            <person name="Li G."/>
            <person name="Viehrig K."/>
            <person name="Ye F."/>
            <person name="Su P."/>
            <person name="Kiefer A.F."/>
            <person name="Nichols A."/>
            <person name="Cepeda A.J."/>
            <person name="Yan W."/>
            <person name="Fan B."/>
            <person name="Jiang Y."/>
            <person name="Adhikari A."/>
            <person name="Zheng C.-J."/>
            <person name="Schuster L."/>
            <person name="Cowan T.M."/>
            <person name="Smanski M.J."/>
            <person name="Chevrette M.G."/>
            <person name="De Carvalho L.P.S."/>
            <person name="Shen B."/>
        </authorList>
    </citation>
    <scope>NUCLEOTIDE SEQUENCE [LARGE SCALE GENOMIC DNA]</scope>
    <source>
        <strain evidence="3 4">NPDC058428</strain>
    </source>
</reference>
<evidence type="ECO:0008006" key="5">
    <source>
        <dbReference type="Google" id="ProtNLM"/>
    </source>
</evidence>
<dbReference type="RefSeq" id="WP_382775217.1">
    <property type="nucleotide sequence ID" value="NZ_JBHXED010000065.1"/>
</dbReference>
<feature type="compositionally biased region" description="Basic and acidic residues" evidence="1">
    <location>
        <begin position="78"/>
        <end position="92"/>
    </location>
</feature>
<feature type="signal peptide" evidence="2">
    <location>
        <begin position="1"/>
        <end position="21"/>
    </location>
</feature>
<proteinExistence type="predicted"/>
<sequence>MHTALVCVVGFAILVGLAAMAGFDDEPAHNPSELPAAVPDVPDDSPSTSYIPSSTPSTLVDSDVPDDPAEPGDGSNTAEERPREARESDDHYNGNYDNDDDYHRKYGRN</sequence>
<protein>
    <recommendedName>
        <fullName evidence="5">Secreted protein</fullName>
    </recommendedName>
</protein>
<evidence type="ECO:0000256" key="1">
    <source>
        <dbReference type="SAM" id="MobiDB-lite"/>
    </source>
</evidence>
<feature type="chain" id="PRO_5047227703" description="Secreted protein" evidence="2">
    <location>
        <begin position="22"/>
        <end position="109"/>
    </location>
</feature>
<accession>A0ABW6F635</accession>
<organism evidence="3 4">
    <name type="scientific">Streptomyces rubiginosohelvolus</name>
    <dbReference type="NCBI Taxonomy" id="67362"/>
    <lineage>
        <taxon>Bacteria</taxon>
        <taxon>Bacillati</taxon>
        <taxon>Actinomycetota</taxon>
        <taxon>Actinomycetes</taxon>
        <taxon>Kitasatosporales</taxon>
        <taxon>Streptomycetaceae</taxon>
        <taxon>Streptomyces</taxon>
    </lineage>
</organism>
<keyword evidence="4" id="KW-1185">Reference proteome</keyword>
<evidence type="ECO:0000256" key="2">
    <source>
        <dbReference type="SAM" id="SignalP"/>
    </source>
</evidence>
<evidence type="ECO:0000313" key="4">
    <source>
        <dbReference type="Proteomes" id="UP001598352"/>
    </source>
</evidence>
<dbReference type="Proteomes" id="UP001598352">
    <property type="component" value="Unassembled WGS sequence"/>
</dbReference>
<evidence type="ECO:0000313" key="3">
    <source>
        <dbReference type="EMBL" id="MFD4825202.1"/>
    </source>
</evidence>
<gene>
    <name evidence="3" type="ORF">ACFWOQ_21785</name>
</gene>
<name>A0ABW6F635_9ACTN</name>
<feature type="compositionally biased region" description="Low complexity" evidence="1">
    <location>
        <begin position="35"/>
        <end position="58"/>
    </location>
</feature>
<keyword evidence="2" id="KW-0732">Signal</keyword>